<keyword evidence="3" id="KW-1185">Reference proteome</keyword>
<dbReference type="AlphaFoldDB" id="A0A4R2JYL0"/>
<evidence type="ECO:0000313" key="2">
    <source>
        <dbReference type="EMBL" id="TCO62528.1"/>
    </source>
</evidence>
<evidence type="ECO:0000256" key="1">
    <source>
        <dbReference type="SAM" id="SignalP"/>
    </source>
</evidence>
<evidence type="ECO:0000313" key="3">
    <source>
        <dbReference type="Proteomes" id="UP000295680"/>
    </source>
</evidence>
<dbReference type="PROSITE" id="PS51257">
    <property type="entry name" value="PROKAR_LIPOPROTEIN"/>
    <property type="match status" value="1"/>
</dbReference>
<dbReference type="RefSeq" id="WP_132114361.1">
    <property type="nucleotide sequence ID" value="NZ_SLWS01000002.1"/>
</dbReference>
<accession>A0A4R2JYL0</accession>
<feature type="signal peptide" evidence="1">
    <location>
        <begin position="1"/>
        <end position="22"/>
    </location>
</feature>
<sequence>MRTVGLAAAACVLLALASGCGADVMHSASATEVAPVAAPPAAISDQPGRFGDRRDAGDSLMVTVSAPRSFVPGETAYPQAPRAAAFEIALENQSNRLYRPSQLVVNVATADGKPVVPLVDAAQGYPGVIGSEPLAPTKSTRLTLAFALPADPVALVVTVQPSAATLTLPAEFEGTA</sequence>
<organism evidence="2 3">
    <name type="scientific">Actinocrispum wychmicini</name>
    <dbReference type="NCBI Taxonomy" id="1213861"/>
    <lineage>
        <taxon>Bacteria</taxon>
        <taxon>Bacillati</taxon>
        <taxon>Actinomycetota</taxon>
        <taxon>Actinomycetes</taxon>
        <taxon>Pseudonocardiales</taxon>
        <taxon>Pseudonocardiaceae</taxon>
        <taxon>Actinocrispum</taxon>
    </lineage>
</organism>
<reference evidence="2 3" key="1">
    <citation type="submission" date="2019-03" db="EMBL/GenBank/DDBJ databases">
        <title>Genomic Encyclopedia of Type Strains, Phase IV (KMG-IV): sequencing the most valuable type-strain genomes for metagenomic binning, comparative biology and taxonomic classification.</title>
        <authorList>
            <person name="Goeker M."/>
        </authorList>
    </citation>
    <scope>NUCLEOTIDE SEQUENCE [LARGE SCALE GENOMIC DNA]</scope>
    <source>
        <strain evidence="2 3">DSM 45934</strain>
    </source>
</reference>
<dbReference type="OrthoDB" id="3686846at2"/>
<evidence type="ECO:0008006" key="4">
    <source>
        <dbReference type="Google" id="ProtNLM"/>
    </source>
</evidence>
<comment type="caution">
    <text evidence="2">The sequence shown here is derived from an EMBL/GenBank/DDBJ whole genome shotgun (WGS) entry which is preliminary data.</text>
</comment>
<dbReference type="Proteomes" id="UP000295680">
    <property type="component" value="Unassembled WGS sequence"/>
</dbReference>
<name>A0A4R2JYL0_9PSEU</name>
<dbReference type="EMBL" id="SLWS01000002">
    <property type="protein sequence ID" value="TCO62528.1"/>
    <property type="molecule type" value="Genomic_DNA"/>
</dbReference>
<keyword evidence="1" id="KW-0732">Signal</keyword>
<gene>
    <name evidence="2" type="ORF">EV192_102667</name>
</gene>
<feature type="chain" id="PRO_5038707578" description="DUF4352 domain-containing protein" evidence="1">
    <location>
        <begin position="23"/>
        <end position="176"/>
    </location>
</feature>
<protein>
    <recommendedName>
        <fullName evidence="4">DUF4352 domain-containing protein</fullName>
    </recommendedName>
</protein>
<proteinExistence type="predicted"/>